<evidence type="ECO:0000313" key="3">
    <source>
        <dbReference type="Proteomes" id="UP001056201"/>
    </source>
</evidence>
<dbReference type="PROSITE" id="PS51384">
    <property type="entry name" value="FAD_FR"/>
    <property type="match status" value="1"/>
</dbReference>
<dbReference type="InterPro" id="IPR017938">
    <property type="entry name" value="Riboflavin_synthase-like_b-brl"/>
</dbReference>
<feature type="domain" description="FAD-binding FR-type" evidence="1">
    <location>
        <begin position="25"/>
        <end position="125"/>
    </location>
</feature>
<dbReference type="SUPFAM" id="SSF63380">
    <property type="entry name" value="Riboflavin synthase domain-like"/>
    <property type="match status" value="1"/>
</dbReference>
<dbReference type="InterPro" id="IPR017927">
    <property type="entry name" value="FAD-bd_FR_type"/>
</dbReference>
<dbReference type="Proteomes" id="UP001056201">
    <property type="component" value="Chromosome 2"/>
</dbReference>
<dbReference type="InterPro" id="IPR013113">
    <property type="entry name" value="SIP_FAD-bd"/>
</dbReference>
<reference evidence="2" key="1">
    <citation type="submission" date="2022-05" db="EMBL/GenBank/DDBJ databases">
        <title>An RpoN-dependent PEP-CTERM gene is involved in floc formation of an Aquincola tertiaricarbonis strain.</title>
        <authorList>
            <person name="Qiu D."/>
            <person name="Xia M."/>
        </authorList>
    </citation>
    <scope>NUCLEOTIDE SEQUENCE</scope>
    <source>
        <strain evidence="2">RN12</strain>
    </source>
</reference>
<protein>
    <submittedName>
        <fullName evidence="2">Siderophore-interacting protein</fullName>
    </submittedName>
</protein>
<gene>
    <name evidence="2" type="ORF">MW290_23835</name>
</gene>
<dbReference type="InterPro" id="IPR039374">
    <property type="entry name" value="SIP_fam"/>
</dbReference>
<organism evidence="2 3">
    <name type="scientific">Aquincola tertiaricarbonis</name>
    <dbReference type="NCBI Taxonomy" id="391953"/>
    <lineage>
        <taxon>Bacteria</taxon>
        <taxon>Pseudomonadati</taxon>
        <taxon>Pseudomonadota</taxon>
        <taxon>Betaproteobacteria</taxon>
        <taxon>Burkholderiales</taxon>
        <taxon>Sphaerotilaceae</taxon>
        <taxon>Aquincola</taxon>
    </lineage>
</organism>
<name>A0ABY4SBE5_AQUTE</name>
<dbReference type="EMBL" id="CP097636">
    <property type="protein sequence ID" value="URI08615.1"/>
    <property type="molecule type" value="Genomic_DNA"/>
</dbReference>
<evidence type="ECO:0000259" key="1">
    <source>
        <dbReference type="PROSITE" id="PS51384"/>
    </source>
</evidence>
<dbReference type="InterPro" id="IPR039261">
    <property type="entry name" value="FNR_nucleotide-bd"/>
</dbReference>
<dbReference type="Gene3D" id="3.40.50.80">
    <property type="entry name" value="Nucleotide-binding domain of ferredoxin-NADP reductase (FNR) module"/>
    <property type="match status" value="1"/>
</dbReference>
<dbReference type="RefSeq" id="WP_250196837.1">
    <property type="nucleotide sequence ID" value="NZ_CP097636.1"/>
</dbReference>
<sequence>MTHDTTAPAAPAGSPGLATRLVTRLLFRPAEVTHNQRLAPGLHRIGLAGPALRGLAWAPGDKLQLQLGGGLKTRTYTPICWDAQAGSTQLLAHALAPGPGSEWVRRAQPGQQVRVFGPRRSLDLAAWDPAHAVVVGDETTLGLAAAWRPVHTLLEADHASALHDLLHGLHLHAAVIPRQPHDQHLPTLTATLLGLVEPGMQVVLAGRARTLQHLLRALRGAGMGASRIRTKAYWADGKTGLD</sequence>
<dbReference type="Gene3D" id="2.40.30.10">
    <property type="entry name" value="Translation factors"/>
    <property type="match status" value="1"/>
</dbReference>
<keyword evidence="3" id="KW-1185">Reference proteome</keyword>
<dbReference type="Pfam" id="PF08021">
    <property type="entry name" value="FAD_binding_9"/>
    <property type="match status" value="1"/>
</dbReference>
<dbReference type="PANTHER" id="PTHR30157">
    <property type="entry name" value="FERRIC REDUCTASE, NADPH-DEPENDENT"/>
    <property type="match status" value="1"/>
</dbReference>
<accession>A0ABY4SBE5</accession>
<evidence type="ECO:0000313" key="2">
    <source>
        <dbReference type="EMBL" id="URI08615.1"/>
    </source>
</evidence>
<proteinExistence type="predicted"/>
<dbReference type="PANTHER" id="PTHR30157:SF0">
    <property type="entry name" value="NADPH-DEPENDENT FERRIC-CHELATE REDUCTASE"/>
    <property type="match status" value="1"/>
</dbReference>